<dbReference type="PANTHER" id="PTHR21227:SF0">
    <property type="entry name" value="TRNA-SPLICING ENDONUCLEASE SUBUNIT SEN2"/>
    <property type="match status" value="1"/>
</dbReference>
<dbReference type="Proteomes" id="UP001360560">
    <property type="component" value="Unassembled WGS sequence"/>
</dbReference>
<dbReference type="AlphaFoldDB" id="A0AAV5QWW7"/>
<dbReference type="RefSeq" id="XP_064855942.1">
    <property type="nucleotide sequence ID" value="XM_064999870.1"/>
</dbReference>
<dbReference type="InterPro" id="IPR006676">
    <property type="entry name" value="tRNA_splic"/>
</dbReference>
<name>A0AAV5QWW7_9ASCO</name>
<keyword evidence="2 4" id="KW-0819">tRNA processing</keyword>
<comment type="similarity">
    <text evidence="1 4">Belongs to the tRNA-intron endonuclease family.</text>
</comment>
<evidence type="ECO:0000259" key="7">
    <source>
        <dbReference type="Pfam" id="PF01974"/>
    </source>
</evidence>
<dbReference type="Gene3D" id="3.40.1350.10">
    <property type="match status" value="1"/>
</dbReference>
<dbReference type="GO" id="GO:0000214">
    <property type="term" value="C:tRNA-intron endonuclease complex"/>
    <property type="evidence" value="ECO:0007669"/>
    <property type="project" value="UniProtKB-UniRule"/>
</dbReference>
<reference evidence="8 9" key="1">
    <citation type="journal article" date="2023" name="Elife">
        <title>Identification of key yeast species and microbe-microbe interactions impacting larval growth of Drosophila in the wild.</title>
        <authorList>
            <person name="Mure A."/>
            <person name="Sugiura Y."/>
            <person name="Maeda R."/>
            <person name="Honda K."/>
            <person name="Sakurai N."/>
            <person name="Takahashi Y."/>
            <person name="Watada M."/>
            <person name="Katoh T."/>
            <person name="Gotoh A."/>
            <person name="Gotoh Y."/>
            <person name="Taniguchi I."/>
            <person name="Nakamura K."/>
            <person name="Hayashi T."/>
            <person name="Katayama T."/>
            <person name="Uemura T."/>
            <person name="Hattori Y."/>
        </authorList>
    </citation>
    <scope>NUCLEOTIDE SEQUENCE [LARGE SCALE GENOMIC DNA]</scope>
    <source>
        <strain evidence="8 9">SC-9</strain>
    </source>
</reference>
<evidence type="ECO:0000256" key="6">
    <source>
        <dbReference type="SAM" id="Coils"/>
    </source>
</evidence>
<keyword evidence="8" id="KW-0255">Endonuclease</keyword>
<comment type="caution">
    <text evidence="8">The sequence shown here is derived from an EMBL/GenBank/DDBJ whole genome shotgun (WGS) entry which is preliminary data.</text>
</comment>
<feature type="coiled-coil region" evidence="6">
    <location>
        <begin position="150"/>
        <end position="211"/>
    </location>
</feature>
<dbReference type="GO" id="GO:0000213">
    <property type="term" value="F:tRNA-intron lyase activity"/>
    <property type="evidence" value="ECO:0007669"/>
    <property type="project" value="UniProtKB-UniRule"/>
</dbReference>
<dbReference type="NCBIfam" id="TIGR00324">
    <property type="entry name" value="endA"/>
    <property type="match status" value="1"/>
</dbReference>
<evidence type="ECO:0000256" key="4">
    <source>
        <dbReference type="PIRNR" id="PIRNR011789"/>
    </source>
</evidence>
<feature type="active site" evidence="5">
    <location>
        <position position="393"/>
    </location>
</feature>
<dbReference type="GO" id="GO:0003676">
    <property type="term" value="F:nucleic acid binding"/>
    <property type="evidence" value="ECO:0007669"/>
    <property type="project" value="InterPro"/>
</dbReference>
<keyword evidence="6" id="KW-0175">Coiled coil</keyword>
<sequence length="452" mass="52922">MSKFNKKRLLSIYKNPLPIDLIYDNDITFVIPQVVAHNPVSWIFFASSYLKNCLEISGQLINNTGKVHQSIDNSSQKIVVKVSDHDVFKVEIEIGTPESDAIKLWKNGFFGKGILSRSEPTWYERTERRLHLKDQYSEKDLTSEEITALRRNERKKFKQLRESYENQQLELERQISAIIDRQKIVSTKKEMLEMENDLKRIQRELEDLKLLSQQNQDFRAFQSSHKVKLYEYAGPLRPDDNALIINDPTISDKDKRKLMQLEYLQLMPVEAFFLQLALDKVKVFPETTGSNELSTLELFQRCVDSYYSSTTPMSRLAGNEKFLLDYAVYHHYRSHGWCVRSGVKFGVDFLLYEKGPPISHAQYCLHVVENSGKNMEDFVEYSSLNRVIGGVRKTLVFVCVDVPSVSTFQKIMEKIAIEKDITEQQKLWKKLLNQYNITEMVYRRWVPSRNRD</sequence>
<dbReference type="EC" id="4.6.1.16" evidence="4"/>
<organism evidence="8 9">
    <name type="scientific">Saccharomycopsis crataegensis</name>
    <dbReference type="NCBI Taxonomy" id="43959"/>
    <lineage>
        <taxon>Eukaryota</taxon>
        <taxon>Fungi</taxon>
        <taxon>Dikarya</taxon>
        <taxon>Ascomycota</taxon>
        <taxon>Saccharomycotina</taxon>
        <taxon>Saccharomycetes</taxon>
        <taxon>Saccharomycopsidaceae</taxon>
        <taxon>Saccharomycopsis</taxon>
    </lineage>
</organism>
<evidence type="ECO:0000313" key="9">
    <source>
        <dbReference type="Proteomes" id="UP001360560"/>
    </source>
</evidence>
<dbReference type="GeneID" id="90076935"/>
<feature type="active site" evidence="5">
    <location>
        <position position="352"/>
    </location>
</feature>
<accession>A0AAV5QWW7</accession>
<keyword evidence="3 4" id="KW-0456">Lyase</keyword>
<dbReference type="InterPro" id="IPR011856">
    <property type="entry name" value="tRNA_endonuc-like_dom_sf"/>
</dbReference>
<dbReference type="CDD" id="cd22363">
    <property type="entry name" value="tRNA-intron_lyase_C"/>
    <property type="match status" value="1"/>
</dbReference>
<dbReference type="InterPro" id="IPR016589">
    <property type="entry name" value="tRNA_splic_SEN2"/>
</dbReference>
<feature type="active site" evidence="5">
    <location>
        <position position="360"/>
    </location>
</feature>
<evidence type="ECO:0000256" key="2">
    <source>
        <dbReference type="ARBA" id="ARBA00022694"/>
    </source>
</evidence>
<dbReference type="SUPFAM" id="SSF53032">
    <property type="entry name" value="tRNA-intron endonuclease catalytic domain-like"/>
    <property type="match status" value="1"/>
</dbReference>
<keyword evidence="9" id="KW-1185">Reference proteome</keyword>
<evidence type="ECO:0000256" key="3">
    <source>
        <dbReference type="ARBA" id="ARBA00023239"/>
    </source>
</evidence>
<dbReference type="GO" id="GO:0000379">
    <property type="term" value="P:tRNA-type intron splice site recognition and cleavage"/>
    <property type="evidence" value="ECO:0007669"/>
    <property type="project" value="TreeGrafter"/>
</dbReference>
<evidence type="ECO:0000256" key="5">
    <source>
        <dbReference type="PIRSR" id="PIRSR011789-1"/>
    </source>
</evidence>
<evidence type="ECO:0000313" key="8">
    <source>
        <dbReference type="EMBL" id="GMM38947.1"/>
    </source>
</evidence>
<gene>
    <name evidence="8" type="ORF">DASC09_062860</name>
</gene>
<dbReference type="InterPro" id="IPR036167">
    <property type="entry name" value="tRNA_intron_Endo_cat-like_sf"/>
</dbReference>
<evidence type="ECO:0000256" key="1">
    <source>
        <dbReference type="ARBA" id="ARBA00008078"/>
    </source>
</evidence>
<dbReference type="GO" id="GO:0005737">
    <property type="term" value="C:cytoplasm"/>
    <property type="evidence" value="ECO:0007669"/>
    <property type="project" value="TreeGrafter"/>
</dbReference>
<dbReference type="PANTHER" id="PTHR21227">
    <property type="entry name" value="TRNA-SPLICING ENDONUCLEASE SUBUNIT SEN2"/>
    <property type="match status" value="1"/>
</dbReference>
<comment type="function">
    <text evidence="4">Constitutes one of the two catalytic subunit of the tRNA-splicing endonuclease complex, a complex responsible for identification and cleavage of the splice sites in pre-tRNA. It cleaves pre-tRNA at the 5'- and 3'-splice sites to release the intron. The products are an intron and two tRNA half-molecules bearing 2',3'-cyclic phosphate and 5'-OH termini. There are no conserved sequences at the splice sites, but the intron is invariably located at the same site in the gene, placing the splice sites an invariant distance from the constant structural features of the tRNA body.</text>
</comment>
<keyword evidence="8" id="KW-0378">Hydrolase</keyword>
<keyword evidence="8" id="KW-0540">Nuclease</keyword>
<proteinExistence type="inferred from homology"/>
<dbReference type="InterPro" id="IPR006677">
    <property type="entry name" value="tRNA_intron_Endonuc_cat-like"/>
</dbReference>
<dbReference type="EMBL" id="BTFZ01000020">
    <property type="protein sequence ID" value="GMM38947.1"/>
    <property type="molecule type" value="Genomic_DNA"/>
</dbReference>
<feature type="domain" description="tRNA intron endonuclease catalytic" evidence="7">
    <location>
        <begin position="322"/>
        <end position="401"/>
    </location>
</feature>
<dbReference type="Pfam" id="PF01974">
    <property type="entry name" value="tRNA_int_endo"/>
    <property type="match status" value="1"/>
</dbReference>
<protein>
    <recommendedName>
        <fullName evidence="4">tRNA-splicing endonuclease subunit Sen2</fullName>
        <ecNumber evidence="4">4.6.1.16</ecNumber>
    </recommendedName>
</protein>
<dbReference type="PIRSF" id="PIRSF011789">
    <property type="entry name" value="tRNA_splic_SEN2"/>
    <property type="match status" value="1"/>
</dbReference>